<protein>
    <recommendedName>
        <fullName evidence="3">DUF2281 domain-containing protein</fullName>
    </recommendedName>
</protein>
<proteinExistence type="predicted"/>
<accession>A0ABX8WUZ2</accession>
<dbReference type="EMBL" id="CP080598">
    <property type="protein sequence ID" value="QYX30230.1"/>
    <property type="molecule type" value="Genomic_DNA"/>
</dbReference>
<evidence type="ECO:0000313" key="1">
    <source>
        <dbReference type="EMBL" id="QYX30230.1"/>
    </source>
</evidence>
<reference evidence="1 2" key="1">
    <citation type="journal article" date="2022" name="J. Am. Chem. Soc.">
        <title>Biosynthesis of Guanitoxin Enables Global Environmental Detection in Freshwater Cyanobacteria.</title>
        <authorList>
            <person name="Lima S.T."/>
            <person name="Fallon T.R."/>
            <person name="Cordoza J.L."/>
            <person name="Chekan J.R."/>
            <person name="Delbaje E."/>
            <person name="Hopiavuori A.R."/>
            <person name="Alvarenga D.O."/>
            <person name="Wood S.M."/>
            <person name="Luhavaya H."/>
            <person name="Baumgartner J.T."/>
            <person name="Dorr F.A."/>
            <person name="Etchegaray A."/>
            <person name="Pinto E."/>
            <person name="McKinnie S.M.K."/>
            <person name="Fiore M.F."/>
            <person name="Moore B.S."/>
        </authorList>
    </citation>
    <scope>NUCLEOTIDE SEQUENCE [LARGE SCALE GENOMIC DNA]</scope>
    <source>
        <strain evidence="1 2">ITEP-024</strain>
    </source>
</reference>
<evidence type="ECO:0008006" key="3">
    <source>
        <dbReference type="Google" id="ProtNLM"/>
    </source>
</evidence>
<dbReference type="Proteomes" id="UP000826540">
    <property type="component" value="Chromosome"/>
</dbReference>
<organism evidence="1 2">
    <name type="scientific">Sphaerospermopsis torques-reginae ITEP-024</name>
    <dbReference type="NCBI Taxonomy" id="984208"/>
    <lineage>
        <taxon>Bacteria</taxon>
        <taxon>Bacillati</taxon>
        <taxon>Cyanobacteriota</taxon>
        <taxon>Cyanophyceae</taxon>
        <taxon>Nostocales</taxon>
        <taxon>Aphanizomenonaceae</taxon>
        <taxon>Sphaerospermopsis</taxon>
        <taxon>Sphaerospermopsis torques-reginae</taxon>
    </lineage>
</organism>
<name>A0ABX8WUZ2_9CYAN</name>
<evidence type="ECO:0000313" key="2">
    <source>
        <dbReference type="Proteomes" id="UP000826540"/>
    </source>
</evidence>
<gene>
    <name evidence="1" type="ORF">K2F26_14920</name>
</gene>
<dbReference type="RefSeq" id="WP_220608458.1">
    <property type="nucleotide sequence ID" value="NZ_CP080598.1"/>
</dbReference>
<sequence>MDLQSIRTKLITEINLIPDDKLEELYKIIHYFRLNDEISKTSLEQTMEFAGCWNDMSDEMFIDFNDEINTRRQQAFFERRGDETSFD</sequence>
<keyword evidence="2" id="KW-1185">Reference proteome</keyword>